<sequence length="95" mass="11121">MARKMKSSVNKLEKRGEIQWGNWVRMETKEGRMAWKGKDGRTVAAGTQRKTRNKTTWKACGAKKSREENEGVTVADRKARRRRKERGGQRFNFIH</sequence>
<gene>
    <name evidence="2" type="ORF">J437_LFUL007912</name>
</gene>
<keyword evidence="3" id="KW-1185">Reference proteome</keyword>
<dbReference type="Proteomes" id="UP000792457">
    <property type="component" value="Unassembled WGS sequence"/>
</dbReference>
<proteinExistence type="predicted"/>
<comment type="caution">
    <text evidence="2">The sequence shown here is derived from an EMBL/GenBank/DDBJ whole genome shotgun (WGS) entry which is preliminary data.</text>
</comment>
<accession>A0A8K0K8K5</accession>
<reference evidence="2" key="2">
    <citation type="submission" date="2017-10" db="EMBL/GenBank/DDBJ databases">
        <title>Ladona fulva Genome sequencing and assembly.</title>
        <authorList>
            <person name="Murali S."/>
            <person name="Richards S."/>
            <person name="Bandaranaike D."/>
            <person name="Bellair M."/>
            <person name="Blankenburg K."/>
            <person name="Chao H."/>
            <person name="Dinh H."/>
            <person name="Doddapaneni H."/>
            <person name="Dugan-Rocha S."/>
            <person name="Elkadiri S."/>
            <person name="Gnanaolivu R."/>
            <person name="Hernandez B."/>
            <person name="Skinner E."/>
            <person name="Javaid M."/>
            <person name="Lee S."/>
            <person name="Li M."/>
            <person name="Ming W."/>
            <person name="Munidasa M."/>
            <person name="Muniz J."/>
            <person name="Nguyen L."/>
            <person name="Hughes D."/>
            <person name="Osuji N."/>
            <person name="Pu L.-L."/>
            <person name="Puazo M."/>
            <person name="Qu C."/>
            <person name="Quiroz J."/>
            <person name="Raj R."/>
            <person name="Weissenberger G."/>
            <person name="Xin Y."/>
            <person name="Zou X."/>
            <person name="Han Y."/>
            <person name="Worley K."/>
            <person name="Muzny D."/>
            <person name="Gibbs R."/>
        </authorList>
    </citation>
    <scope>NUCLEOTIDE SEQUENCE</scope>
    <source>
        <strain evidence="2">Sampled in the wild</strain>
    </source>
</reference>
<protein>
    <submittedName>
        <fullName evidence="2">Uncharacterized protein</fullName>
    </submittedName>
</protein>
<dbReference type="AlphaFoldDB" id="A0A8K0K8K5"/>
<feature type="region of interest" description="Disordered" evidence="1">
    <location>
        <begin position="36"/>
        <end position="95"/>
    </location>
</feature>
<reference evidence="2" key="1">
    <citation type="submission" date="2013-04" db="EMBL/GenBank/DDBJ databases">
        <authorList>
            <person name="Qu J."/>
            <person name="Murali S.C."/>
            <person name="Bandaranaike D."/>
            <person name="Bellair M."/>
            <person name="Blankenburg K."/>
            <person name="Chao H."/>
            <person name="Dinh H."/>
            <person name="Doddapaneni H."/>
            <person name="Downs B."/>
            <person name="Dugan-Rocha S."/>
            <person name="Elkadiri S."/>
            <person name="Gnanaolivu R.D."/>
            <person name="Hernandez B."/>
            <person name="Javaid M."/>
            <person name="Jayaseelan J.C."/>
            <person name="Lee S."/>
            <person name="Li M."/>
            <person name="Ming W."/>
            <person name="Munidasa M."/>
            <person name="Muniz J."/>
            <person name="Nguyen L."/>
            <person name="Ongeri F."/>
            <person name="Osuji N."/>
            <person name="Pu L.-L."/>
            <person name="Puazo M."/>
            <person name="Qu C."/>
            <person name="Quiroz J."/>
            <person name="Raj R."/>
            <person name="Weissenberger G."/>
            <person name="Xin Y."/>
            <person name="Zou X."/>
            <person name="Han Y."/>
            <person name="Richards S."/>
            <person name="Worley K."/>
            <person name="Muzny D."/>
            <person name="Gibbs R."/>
        </authorList>
    </citation>
    <scope>NUCLEOTIDE SEQUENCE</scope>
    <source>
        <strain evidence="2">Sampled in the wild</strain>
    </source>
</reference>
<evidence type="ECO:0000256" key="1">
    <source>
        <dbReference type="SAM" id="MobiDB-lite"/>
    </source>
</evidence>
<evidence type="ECO:0000313" key="3">
    <source>
        <dbReference type="Proteomes" id="UP000792457"/>
    </source>
</evidence>
<dbReference type="EMBL" id="KZ308444">
    <property type="protein sequence ID" value="KAG8229737.1"/>
    <property type="molecule type" value="Genomic_DNA"/>
</dbReference>
<name>A0A8K0K8K5_LADFU</name>
<organism evidence="2 3">
    <name type="scientific">Ladona fulva</name>
    <name type="common">Scarce chaser dragonfly</name>
    <name type="synonym">Libellula fulva</name>
    <dbReference type="NCBI Taxonomy" id="123851"/>
    <lineage>
        <taxon>Eukaryota</taxon>
        <taxon>Metazoa</taxon>
        <taxon>Ecdysozoa</taxon>
        <taxon>Arthropoda</taxon>
        <taxon>Hexapoda</taxon>
        <taxon>Insecta</taxon>
        <taxon>Pterygota</taxon>
        <taxon>Palaeoptera</taxon>
        <taxon>Odonata</taxon>
        <taxon>Epiprocta</taxon>
        <taxon>Anisoptera</taxon>
        <taxon>Libelluloidea</taxon>
        <taxon>Libellulidae</taxon>
        <taxon>Ladona</taxon>
    </lineage>
</organism>
<evidence type="ECO:0000313" key="2">
    <source>
        <dbReference type="EMBL" id="KAG8229737.1"/>
    </source>
</evidence>